<comment type="caution">
    <text evidence="9">The sequence shown here is derived from an EMBL/GenBank/DDBJ whole genome shotgun (WGS) entry which is preliminary data.</text>
</comment>
<keyword evidence="6" id="KW-0843">Virulence</keyword>
<evidence type="ECO:0000313" key="10">
    <source>
        <dbReference type="Proteomes" id="UP000198211"/>
    </source>
</evidence>
<dbReference type="Proteomes" id="UP000198211">
    <property type="component" value="Unassembled WGS sequence"/>
</dbReference>
<comment type="subcellular location">
    <subcellularLocation>
        <location evidence="1">Host cell</location>
    </subcellularLocation>
    <subcellularLocation>
        <location evidence="2">Secreted</location>
    </subcellularLocation>
</comment>
<dbReference type="Pfam" id="PF18634">
    <property type="entry name" value="RXLR_WY"/>
    <property type="match status" value="1"/>
</dbReference>
<accession>A0A225V3T8</accession>
<gene>
    <name evidence="9" type="ORF">PHMEG_00028949</name>
</gene>
<dbReference type="Pfam" id="PF22748">
    <property type="entry name" value="PexRD54_WY"/>
    <property type="match status" value="1"/>
</dbReference>
<comment type="similarity">
    <text evidence="3">Belongs to the RxLR effector family.</text>
</comment>
<sequence>MDNLVYRGLKLTNQYSTHLFIVARLGEAGVKIDDNNPAFIQWLHYVSKYRALKGDELAFSEVKLLEVLEKNMSEAKLFVSLTKVPGLENLAQSMIFKRSWSSHRHKLLNEAWLKSKESPANLFEILKLEQRVEIYDVNSLEWMRYTRMYMKETECLFPGTNVLSSKTTEQSVAVLFQKHQEVDDLKAFAEKLQNQLFDKWINQYKFKPTKLEVMIDAPMIRSGPRFTTLEAYTIRFAELHEKTVMECYNWRPNGNWTVT</sequence>
<keyword evidence="10" id="KW-1185">Reference proteome</keyword>
<organism evidence="9 10">
    <name type="scientific">Phytophthora megakarya</name>
    <dbReference type="NCBI Taxonomy" id="4795"/>
    <lineage>
        <taxon>Eukaryota</taxon>
        <taxon>Sar</taxon>
        <taxon>Stramenopiles</taxon>
        <taxon>Oomycota</taxon>
        <taxon>Peronosporomycetes</taxon>
        <taxon>Peronosporales</taxon>
        <taxon>Peronosporaceae</taxon>
        <taxon>Phytophthora</taxon>
    </lineage>
</organism>
<feature type="domain" description="RxLR effector PexRD54 WY" evidence="8">
    <location>
        <begin position="19"/>
        <end position="46"/>
    </location>
</feature>
<proteinExistence type="inferred from homology"/>
<reference evidence="10" key="1">
    <citation type="submission" date="2017-03" db="EMBL/GenBank/DDBJ databases">
        <title>Phytopthora megakarya and P. palmivora, two closely related causual agents of cacao black pod achieved similar genome size and gene model numbers by different mechanisms.</title>
        <authorList>
            <person name="Ali S."/>
            <person name="Shao J."/>
            <person name="Larry D.J."/>
            <person name="Kronmiller B."/>
            <person name="Shen D."/>
            <person name="Strem M.D."/>
            <person name="Melnick R.L."/>
            <person name="Guiltinan M.J."/>
            <person name="Tyler B.M."/>
            <person name="Meinhardt L.W."/>
            <person name="Bailey B.A."/>
        </authorList>
    </citation>
    <scope>NUCLEOTIDE SEQUENCE [LARGE SCALE GENOMIC DNA]</scope>
    <source>
        <strain evidence="10">zdho120</strain>
    </source>
</reference>
<evidence type="ECO:0000256" key="2">
    <source>
        <dbReference type="ARBA" id="ARBA00004613"/>
    </source>
</evidence>
<evidence type="ECO:0000256" key="1">
    <source>
        <dbReference type="ARBA" id="ARBA00004340"/>
    </source>
</evidence>
<evidence type="ECO:0000313" key="9">
    <source>
        <dbReference type="EMBL" id="OWY99962.1"/>
    </source>
</evidence>
<evidence type="ECO:0000256" key="5">
    <source>
        <dbReference type="ARBA" id="ARBA00022729"/>
    </source>
</evidence>
<evidence type="ECO:0000259" key="7">
    <source>
        <dbReference type="Pfam" id="PF18634"/>
    </source>
</evidence>
<dbReference type="AlphaFoldDB" id="A0A225V3T8"/>
<protein>
    <submittedName>
        <fullName evidence="9">Avirulence (Avh) protein</fullName>
    </submittedName>
</protein>
<keyword evidence="5" id="KW-0732">Signal</keyword>
<evidence type="ECO:0000256" key="4">
    <source>
        <dbReference type="ARBA" id="ARBA00022525"/>
    </source>
</evidence>
<evidence type="ECO:0000259" key="8">
    <source>
        <dbReference type="Pfam" id="PF22748"/>
    </source>
</evidence>
<evidence type="ECO:0000256" key="6">
    <source>
        <dbReference type="ARBA" id="ARBA00023026"/>
    </source>
</evidence>
<name>A0A225V3T8_9STRA</name>
<dbReference type="InterPro" id="IPR040786">
    <property type="entry name" value="RXLR_WY"/>
</dbReference>
<dbReference type="InterPro" id="IPR054463">
    <property type="entry name" value="PexRD54_WY"/>
</dbReference>
<evidence type="ECO:0000256" key="3">
    <source>
        <dbReference type="ARBA" id="ARBA00010400"/>
    </source>
</evidence>
<feature type="domain" description="RXLR phytopathogen effector protein WY-domain" evidence="7">
    <location>
        <begin position="49"/>
        <end position="94"/>
    </location>
</feature>
<dbReference type="EMBL" id="NBNE01008016">
    <property type="protein sequence ID" value="OWY99962.1"/>
    <property type="molecule type" value="Genomic_DNA"/>
</dbReference>
<keyword evidence="4" id="KW-0964">Secreted</keyword>